<reference evidence="3" key="1">
    <citation type="journal article" date="2018" name="Front. Microbiol.">
        <title>Genome-Based Analysis Reveals the Taxonomy and Diversity of the Family Idiomarinaceae.</title>
        <authorList>
            <person name="Liu Y."/>
            <person name="Lai Q."/>
            <person name="Shao Z."/>
        </authorList>
    </citation>
    <scope>NUCLEOTIDE SEQUENCE [LARGE SCALE GENOMIC DNA]</scope>
    <source>
        <strain evidence="3">CVS-6</strain>
    </source>
</reference>
<evidence type="ECO:0000313" key="3">
    <source>
        <dbReference type="Proteomes" id="UP000288259"/>
    </source>
</evidence>
<accession>A0A432YCI5</accession>
<comment type="caution">
    <text evidence="2">The sequence shown here is derived from an EMBL/GenBank/DDBJ whole genome shotgun (WGS) entry which is preliminary data.</text>
</comment>
<protein>
    <recommendedName>
        <fullName evidence="4">DUF5666 domain-containing protein</fullName>
    </recommendedName>
</protein>
<feature type="signal peptide" evidence="1">
    <location>
        <begin position="1"/>
        <end position="21"/>
    </location>
</feature>
<dbReference type="InterPro" id="IPR036700">
    <property type="entry name" value="BOBF_sf"/>
</dbReference>
<name>A0A432YCI5_9GAMM</name>
<dbReference type="Proteomes" id="UP000288259">
    <property type="component" value="Unassembled WGS sequence"/>
</dbReference>
<feature type="chain" id="PRO_5019587833" description="DUF5666 domain-containing protein" evidence="1">
    <location>
        <begin position="22"/>
        <end position="210"/>
    </location>
</feature>
<gene>
    <name evidence="2" type="ORF">CWI71_10525</name>
</gene>
<dbReference type="Gene3D" id="2.40.50.200">
    <property type="entry name" value="Bacterial OB-fold"/>
    <property type="match status" value="1"/>
</dbReference>
<dbReference type="AlphaFoldDB" id="A0A432YCI5"/>
<proteinExistence type="predicted"/>
<evidence type="ECO:0008006" key="4">
    <source>
        <dbReference type="Google" id="ProtNLM"/>
    </source>
</evidence>
<keyword evidence="3" id="KW-1185">Reference proteome</keyword>
<organism evidence="2 3">
    <name type="scientific">Pseudidiomarina insulisalsae</name>
    <dbReference type="NCBI Taxonomy" id="575789"/>
    <lineage>
        <taxon>Bacteria</taxon>
        <taxon>Pseudomonadati</taxon>
        <taxon>Pseudomonadota</taxon>
        <taxon>Gammaproteobacteria</taxon>
        <taxon>Alteromonadales</taxon>
        <taxon>Idiomarinaceae</taxon>
        <taxon>Pseudidiomarina</taxon>
    </lineage>
</organism>
<sequence>MYTSKVVAVISSVFLIAPVWSQNPYQQPDDTWIQISGTVESVSPDSFILDYGSGTVSVEMTDGDRDADAYKLLPDDKVTVSGLIDDDFFETTTIDASSVYVESIGTYFYASAIDEEDRIFTFTVPVVVSETTVRGTVSAVDPLADEFTINTGTRLITVETDEMPYDPLDDEGYQQISVNDMVSVTGQIDNDLFEGQVFEADYVTTLYDPS</sequence>
<dbReference type="SUPFAM" id="SSF101756">
    <property type="entry name" value="Hypothetical protein YgiW"/>
    <property type="match status" value="1"/>
</dbReference>
<evidence type="ECO:0000313" key="2">
    <source>
        <dbReference type="EMBL" id="RUO58576.1"/>
    </source>
</evidence>
<keyword evidence="1" id="KW-0732">Signal</keyword>
<dbReference type="EMBL" id="PIPY01000011">
    <property type="protein sequence ID" value="RUO58576.1"/>
    <property type="molecule type" value="Genomic_DNA"/>
</dbReference>
<evidence type="ECO:0000256" key="1">
    <source>
        <dbReference type="SAM" id="SignalP"/>
    </source>
</evidence>
<dbReference type="OrthoDB" id="8482074at2"/>
<dbReference type="RefSeq" id="WP_126755234.1">
    <property type="nucleotide sequence ID" value="NZ_PIPY01000011.1"/>
</dbReference>